<dbReference type="GO" id="GO:0043190">
    <property type="term" value="C:ATP-binding cassette (ABC) transporter complex"/>
    <property type="evidence" value="ECO:0007669"/>
    <property type="project" value="InterPro"/>
</dbReference>
<feature type="domain" description="Solute-binding protein family 5" evidence="4">
    <location>
        <begin position="83"/>
        <end position="490"/>
    </location>
</feature>
<evidence type="ECO:0000259" key="4">
    <source>
        <dbReference type="Pfam" id="PF00496"/>
    </source>
</evidence>
<dbReference type="Gene3D" id="3.90.76.10">
    <property type="entry name" value="Dipeptide-binding Protein, Domain 1"/>
    <property type="match status" value="1"/>
</dbReference>
<dbReference type="Gene3D" id="3.40.190.10">
    <property type="entry name" value="Periplasmic binding protein-like II"/>
    <property type="match status" value="1"/>
</dbReference>
<name>A0A951P9C7_9CYAN</name>
<sequence length="593" mass="66009">MGLWRNRWATVQKWLVVGMALIGLAGCNPSQLRTQAAQVPRLVVTSTSDPKTFNYITSDESSSGEILALMYEGLLTTNGITGELEPGLAESWEISDDQRRITYKLRDGLKWSDGEPMTVDDLIFTYSDIIFNEKIPTSVADIFRVGEQGLFPTVRKVDDQRVEFAAPEPFAPLLRFAGGAFLPRHALEKSIQTLDEQGNPQFLSTWGTDVNPKELIASGPYRLKSYQPGERAILERNPYYWRRDAEDNAQPYVEQFVFQFVASDDAALAQFRAGGIDVEGITPDYFALIKREEQRGDFQIYNGGAALSSQYISFNLNQARRDGKPLVDPIKSRWFNNLAFRQAVAHALDRPTMINNIYKGLGVPQHSAIYIQSPYYFPPEKGLPTYEYDLAEAKALLLSGGFKYSGDKLTDAEGNPVRFTLITNAGNKIREAMGTQIKQDLAAIGIQVDFQPIAFNTLVGKMSDSLDWEAILLGFSGAGVEPDGGRNIWSPTGRLHMFNQSPSPGQPPLEGWQVSDWETELGRLYVQGGQELDDSKRKAIYAEAQVLAQQHIPLIFLINPLALSAVKNRIQGVQYGALGGALWNVHELQLAQE</sequence>
<dbReference type="InterPro" id="IPR000914">
    <property type="entry name" value="SBP_5_dom"/>
</dbReference>
<dbReference type="Proteomes" id="UP000707356">
    <property type="component" value="Unassembled WGS sequence"/>
</dbReference>
<protein>
    <submittedName>
        <fullName evidence="5">ABC transporter substrate-binding protein</fullName>
    </submittedName>
</protein>
<dbReference type="PIRSF" id="PIRSF002741">
    <property type="entry name" value="MppA"/>
    <property type="match status" value="1"/>
</dbReference>
<gene>
    <name evidence="5" type="ORF">KME07_08680</name>
</gene>
<keyword evidence="3" id="KW-0732">Signal</keyword>
<dbReference type="PANTHER" id="PTHR30290:SF9">
    <property type="entry name" value="OLIGOPEPTIDE-BINDING PROTEIN APPA"/>
    <property type="match status" value="1"/>
</dbReference>
<evidence type="ECO:0000313" key="6">
    <source>
        <dbReference type="Proteomes" id="UP000707356"/>
    </source>
</evidence>
<comment type="caution">
    <text evidence="5">The sequence shown here is derived from an EMBL/GenBank/DDBJ whole genome shotgun (WGS) entry which is preliminary data.</text>
</comment>
<evidence type="ECO:0000313" key="5">
    <source>
        <dbReference type="EMBL" id="MBW4465501.1"/>
    </source>
</evidence>
<dbReference type="GO" id="GO:0015833">
    <property type="term" value="P:peptide transport"/>
    <property type="evidence" value="ECO:0007669"/>
    <property type="project" value="TreeGrafter"/>
</dbReference>
<dbReference type="AlphaFoldDB" id="A0A951P9C7"/>
<accession>A0A951P9C7</accession>
<organism evidence="5 6">
    <name type="scientific">Pegethrix bostrychoides GSE-TBD4-15B</name>
    <dbReference type="NCBI Taxonomy" id="2839662"/>
    <lineage>
        <taxon>Bacteria</taxon>
        <taxon>Bacillati</taxon>
        <taxon>Cyanobacteriota</taxon>
        <taxon>Cyanophyceae</taxon>
        <taxon>Oculatellales</taxon>
        <taxon>Oculatellaceae</taxon>
        <taxon>Pegethrix</taxon>
    </lineage>
</organism>
<evidence type="ECO:0000256" key="3">
    <source>
        <dbReference type="ARBA" id="ARBA00022729"/>
    </source>
</evidence>
<keyword evidence="2" id="KW-0813">Transport</keyword>
<evidence type="ECO:0000256" key="1">
    <source>
        <dbReference type="ARBA" id="ARBA00005695"/>
    </source>
</evidence>
<dbReference type="CDD" id="cd08500">
    <property type="entry name" value="PBP2_NikA_DppA_OppA_like_4"/>
    <property type="match status" value="1"/>
</dbReference>
<dbReference type="SUPFAM" id="SSF53850">
    <property type="entry name" value="Periplasmic binding protein-like II"/>
    <property type="match status" value="1"/>
</dbReference>
<dbReference type="PANTHER" id="PTHR30290">
    <property type="entry name" value="PERIPLASMIC BINDING COMPONENT OF ABC TRANSPORTER"/>
    <property type="match status" value="1"/>
</dbReference>
<reference evidence="5" key="1">
    <citation type="submission" date="2021-05" db="EMBL/GenBank/DDBJ databases">
        <authorList>
            <person name="Pietrasiak N."/>
            <person name="Ward R."/>
            <person name="Stajich J.E."/>
            <person name="Kurbessoian T."/>
        </authorList>
    </citation>
    <scope>NUCLEOTIDE SEQUENCE</scope>
    <source>
        <strain evidence="5">GSE-TBD4-15B</strain>
    </source>
</reference>
<dbReference type="InterPro" id="IPR030678">
    <property type="entry name" value="Peptide/Ni-bd"/>
</dbReference>
<dbReference type="GO" id="GO:0042597">
    <property type="term" value="C:periplasmic space"/>
    <property type="evidence" value="ECO:0007669"/>
    <property type="project" value="UniProtKB-ARBA"/>
</dbReference>
<dbReference type="Pfam" id="PF00496">
    <property type="entry name" value="SBP_bac_5"/>
    <property type="match status" value="1"/>
</dbReference>
<comment type="similarity">
    <text evidence="1">Belongs to the bacterial solute-binding protein 5 family.</text>
</comment>
<dbReference type="InterPro" id="IPR039424">
    <property type="entry name" value="SBP_5"/>
</dbReference>
<dbReference type="PROSITE" id="PS51257">
    <property type="entry name" value="PROKAR_LIPOPROTEIN"/>
    <property type="match status" value="1"/>
</dbReference>
<dbReference type="EMBL" id="JAHHHV010000046">
    <property type="protein sequence ID" value="MBW4465501.1"/>
    <property type="molecule type" value="Genomic_DNA"/>
</dbReference>
<dbReference type="Gene3D" id="3.10.105.10">
    <property type="entry name" value="Dipeptide-binding Protein, Domain 3"/>
    <property type="match status" value="1"/>
</dbReference>
<reference evidence="5" key="2">
    <citation type="journal article" date="2022" name="Microbiol. Resour. Announc.">
        <title>Metagenome Sequencing to Explore Phylogenomics of Terrestrial Cyanobacteria.</title>
        <authorList>
            <person name="Ward R.D."/>
            <person name="Stajich J.E."/>
            <person name="Johansen J.R."/>
            <person name="Huntemann M."/>
            <person name="Clum A."/>
            <person name="Foster B."/>
            <person name="Foster B."/>
            <person name="Roux S."/>
            <person name="Palaniappan K."/>
            <person name="Varghese N."/>
            <person name="Mukherjee S."/>
            <person name="Reddy T.B.K."/>
            <person name="Daum C."/>
            <person name="Copeland A."/>
            <person name="Chen I.A."/>
            <person name="Ivanova N.N."/>
            <person name="Kyrpides N.C."/>
            <person name="Shapiro N."/>
            <person name="Eloe-Fadrosh E.A."/>
            <person name="Pietrasiak N."/>
        </authorList>
    </citation>
    <scope>NUCLEOTIDE SEQUENCE</scope>
    <source>
        <strain evidence="5">GSE-TBD4-15B</strain>
    </source>
</reference>
<dbReference type="GO" id="GO:1904680">
    <property type="term" value="F:peptide transmembrane transporter activity"/>
    <property type="evidence" value="ECO:0007669"/>
    <property type="project" value="TreeGrafter"/>
</dbReference>
<evidence type="ECO:0000256" key="2">
    <source>
        <dbReference type="ARBA" id="ARBA00022448"/>
    </source>
</evidence>
<proteinExistence type="inferred from homology"/>